<proteinExistence type="predicted"/>
<evidence type="ECO:0000256" key="2">
    <source>
        <dbReference type="SAM" id="Phobius"/>
    </source>
</evidence>
<evidence type="ECO:0000313" key="4">
    <source>
        <dbReference type="Proteomes" id="UP000319523"/>
    </source>
</evidence>
<dbReference type="InterPro" id="IPR003061">
    <property type="entry name" value="Microcin"/>
</dbReference>
<comment type="caution">
    <text evidence="3">The sequence shown here is derived from an EMBL/GenBank/DDBJ whole genome shotgun (WGS) entry which is preliminary data.</text>
</comment>
<accession>A0A506VC36</accession>
<feature type="transmembrane region" description="Helical" evidence="2">
    <location>
        <begin position="31"/>
        <end position="51"/>
    </location>
</feature>
<reference evidence="3 4" key="1">
    <citation type="submission" date="2019-06" db="EMBL/GenBank/DDBJ databases">
        <authorList>
            <person name="Yang Y."/>
        </authorList>
    </citation>
    <scope>NUCLEOTIDE SEQUENCE [LARGE SCALE GENOMIC DNA]</scope>
    <source>
        <strain evidence="3 4">BIT-26</strain>
    </source>
</reference>
<evidence type="ECO:0000313" key="3">
    <source>
        <dbReference type="EMBL" id="TPW43082.1"/>
    </source>
</evidence>
<gene>
    <name evidence="3" type="ORF">FKM52_05790</name>
</gene>
<evidence type="ECO:0008006" key="5">
    <source>
        <dbReference type="Google" id="ProtNLM"/>
    </source>
</evidence>
<name>A0A506VC36_9GAMM</name>
<sequence length="114" mass="13363">MTKSVYWKSQLWGIPCFLLSLYYVFRFHERFNLSTELCVIIAVLSLILYPFSKSGLEKLALQFTSREFWHRGLFVDTVGKNPICVLYYMLCFVIALPVGLIYLITGLRRKRKAV</sequence>
<feature type="transmembrane region" description="Helical" evidence="2">
    <location>
        <begin position="6"/>
        <end position="24"/>
    </location>
</feature>
<evidence type="ECO:0000256" key="1">
    <source>
        <dbReference type="ARBA" id="ARBA00023025"/>
    </source>
</evidence>
<dbReference type="Proteomes" id="UP000319523">
    <property type="component" value="Unassembled WGS sequence"/>
</dbReference>
<dbReference type="PRINTS" id="PR01298">
    <property type="entry name" value="MICROCIN"/>
</dbReference>
<feature type="transmembrane region" description="Helical" evidence="2">
    <location>
        <begin position="85"/>
        <end position="104"/>
    </location>
</feature>
<dbReference type="RefSeq" id="WP_141175260.1">
    <property type="nucleotide sequence ID" value="NZ_JBHUFX010000011.1"/>
</dbReference>
<keyword evidence="2" id="KW-0812">Transmembrane</keyword>
<organism evidence="3 4">
    <name type="scientific">Mixta tenebrionis</name>
    <dbReference type="NCBI Taxonomy" id="2562439"/>
    <lineage>
        <taxon>Bacteria</taxon>
        <taxon>Pseudomonadati</taxon>
        <taxon>Pseudomonadota</taxon>
        <taxon>Gammaproteobacteria</taxon>
        <taxon>Enterobacterales</taxon>
        <taxon>Erwiniaceae</taxon>
        <taxon>Mixta</taxon>
    </lineage>
</organism>
<keyword evidence="2" id="KW-0472">Membrane</keyword>
<dbReference type="Pfam" id="PF03526">
    <property type="entry name" value="Microcin"/>
    <property type="match status" value="1"/>
</dbReference>
<dbReference type="AlphaFoldDB" id="A0A506VC36"/>
<dbReference type="EMBL" id="VHQI01000003">
    <property type="protein sequence ID" value="TPW43082.1"/>
    <property type="molecule type" value="Genomic_DNA"/>
</dbReference>
<dbReference type="GO" id="GO:0030153">
    <property type="term" value="P:bacteriocin immunity"/>
    <property type="evidence" value="ECO:0007669"/>
    <property type="project" value="UniProtKB-KW"/>
</dbReference>
<keyword evidence="4" id="KW-1185">Reference proteome</keyword>
<protein>
    <recommendedName>
        <fullName evidence="5">Colicin transporter</fullName>
    </recommendedName>
</protein>
<keyword evidence="1" id="KW-0079">Bacteriocin immunity</keyword>
<dbReference type="GO" id="GO:0015643">
    <property type="term" value="F:toxic substance binding"/>
    <property type="evidence" value="ECO:0007669"/>
    <property type="project" value="InterPro"/>
</dbReference>
<keyword evidence="2" id="KW-1133">Transmembrane helix</keyword>
<dbReference type="OrthoDB" id="6961340at2"/>